<name>A0A1I2J103_9GAMM</name>
<dbReference type="AlphaFoldDB" id="A0A1I2J103"/>
<proteinExistence type="predicted"/>
<dbReference type="Proteomes" id="UP000199477">
    <property type="component" value="Unassembled WGS sequence"/>
</dbReference>
<organism evidence="3 4">
    <name type="scientific">Dyella marensis</name>
    <dbReference type="NCBI Taxonomy" id="500610"/>
    <lineage>
        <taxon>Bacteria</taxon>
        <taxon>Pseudomonadati</taxon>
        <taxon>Pseudomonadota</taxon>
        <taxon>Gammaproteobacteria</taxon>
        <taxon>Lysobacterales</taxon>
        <taxon>Rhodanobacteraceae</taxon>
        <taxon>Dyella</taxon>
    </lineage>
</organism>
<dbReference type="RefSeq" id="WP_026635722.1">
    <property type="nucleotide sequence ID" value="NZ_FONH01000020.1"/>
</dbReference>
<dbReference type="STRING" id="500610.SAMN02799615_03778"/>
<dbReference type="InterPro" id="IPR036779">
    <property type="entry name" value="LysM_dom_sf"/>
</dbReference>
<feature type="domain" description="LysM" evidence="2">
    <location>
        <begin position="127"/>
        <end position="179"/>
    </location>
</feature>
<evidence type="ECO:0000259" key="2">
    <source>
        <dbReference type="PROSITE" id="PS51782"/>
    </source>
</evidence>
<dbReference type="CDD" id="cd00118">
    <property type="entry name" value="LysM"/>
    <property type="match status" value="2"/>
</dbReference>
<dbReference type="SMART" id="SM00257">
    <property type="entry name" value="LysM"/>
    <property type="match status" value="2"/>
</dbReference>
<sequence length="417" mass="44006">MTSTSSVGGSDSQNSATQSFNSQGATPYGGSPQPDAVAGTTLSIPSATAGLDFTHAVAPGETVDSLAARYNIDANAIRAANPDLLQAASGSFDFTSSLPELQDAVKDVQPWAGVSLDIPAANPRMVMEHTVMPGETIESIAKDYAIKATDLRQANLSSLALQAMLTTPPSIESGPGSIGTIDTSKLTGVQLTAAETYNKYGLAIEGLANAAGIKVKDVLGIIIQETGGTIDPNARMTIRFEAHKFAGFIDPAQQAEFDQHFTYNHAISYKGQKFNATGDPDDWHSLHPTGTAKDQDINWDAFNYAYGMDPEAAAASISMGPGQVMGFNHDKVGYASADAMYQSLKDNAYNQFASMTQLIGATPKMKKDLNNGDYDAFAKLYNGGISGYGENVKNYAQAFEDVVNAMTPIDPAVATRP</sequence>
<feature type="region of interest" description="Disordered" evidence="1">
    <location>
        <begin position="1"/>
        <end position="40"/>
    </location>
</feature>
<gene>
    <name evidence="3" type="ORF">SAMN02799615_03778</name>
</gene>
<dbReference type="InterPro" id="IPR018392">
    <property type="entry name" value="LysM"/>
</dbReference>
<reference evidence="4" key="1">
    <citation type="submission" date="2016-10" db="EMBL/GenBank/DDBJ databases">
        <authorList>
            <person name="Varghese N."/>
            <person name="Submissions S."/>
        </authorList>
    </citation>
    <scope>NUCLEOTIDE SEQUENCE [LARGE SCALE GENOMIC DNA]</scope>
    <source>
        <strain evidence="4">UNC178MFTsu3.1</strain>
    </source>
</reference>
<dbReference type="EMBL" id="FONH01000020">
    <property type="protein sequence ID" value="SFF48154.1"/>
    <property type="molecule type" value="Genomic_DNA"/>
</dbReference>
<evidence type="ECO:0000313" key="4">
    <source>
        <dbReference type="Proteomes" id="UP000199477"/>
    </source>
</evidence>
<accession>A0A1I2J103</accession>
<dbReference type="Gene3D" id="3.10.350.10">
    <property type="entry name" value="LysM domain"/>
    <property type="match status" value="2"/>
</dbReference>
<protein>
    <submittedName>
        <fullName evidence="3">LysM domain-containing protein</fullName>
    </submittedName>
</protein>
<dbReference type="PROSITE" id="PS51782">
    <property type="entry name" value="LYSM"/>
    <property type="match status" value="1"/>
</dbReference>
<dbReference type="InterPro" id="IPR024408">
    <property type="entry name" value="Muramidase"/>
</dbReference>
<feature type="compositionally biased region" description="Polar residues" evidence="1">
    <location>
        <begin position="1"/>
        <end position="25"/>
    </location>
</feature>
<evidence type="ECO:0000313" key="3">
    <source>
        <dbReference type="EMBL" id="SFF48154.1"/>
    </source>
</evidence>
<dbReference type="Pfam" id="PF11860">
    <property type="entry name" value="Muramidase"/>
    <property type="match status" value="1"/>
</dbReference>
<keyword evidence="4" id="KW-1185">Reference proteome</keyword>
<dbReference type="Pfam" id="PF01476">
    <property type="entry name" value="LysM"/>
    <property type="match status" value="2"/>
</dbReference>
<evidence type="ECO:0000256" key="1">
    <source>
        <dbReference type="SAM" id="MobiDB-lite"/>
    </source>
</evidence>